<reference evidence="1" key="1">
    <citation type="submission" date="2025-08" db="UniProtKB">
        <authorList>
            <consortium name="Ensembl"/>
        </authorList>
    </citation>
    <scope>IDENTIFICATION</scope>
</reference>
<evidence type="ECO:0000313" key="2">
    <source>
        <dbReference type="Proteomes" id="UP000694565"/>
    </source>
</evidence>
<dbReference type="Ensembl" id="ENSCLMT00005042215.1">
    <property type="protein sequence ID" value="ENSCLMP00005040710.1"/>
    <property type="gene ID" value="ENSCLMG00005019149.1"/>
</dbReference>
<protein>
    <submittedName>
        <fullName evidence="1">Uncharacterized protein</fullName>
    </submittedName>
</protein>
<dbReference type="AlphaFoldDB" id="A0A8C3AEH0"/>
<dbReference type="Proteomes" id="UP000694565">
    <property type="component" value="Unplaced"/>
</dbReference>
<sequence length="105" mass="12294">MSVEVRGEDISRSFFLDNDTSRRHGCNFLSLSSCLPKYLPELLWCPGRSGDLHYRTKRGWIWNQFFVLEEHIGPEPQYVGKYNLWRAALMPQVRHFGHCHLGFGP</sequence>
<proteinExistence type="predicted"/>
<organism evidence="1 2">
    <name type="scientific">Cyclopterus lumpus</name>
    <name type="common">Lumpsucker</name>
    <dbReference type="NCBI Taxonomy" id="8103"/>
    <lineage>
        <taxon>Eukaryota</taxon>
        <taxon>Metazoa</taxon>
        <taxon>Chordata</taxon>
        <taxon>Craniata</taxon>
        <taxon>Vertebrata</taxon>
        <taxon>Euteleostomi</taxon>
        <taxon>Actinopterygii</taxon>
        <taxon>Neopterygii</taxon>
        <taxon>Teleostei</taxon>
        <taxon>Neoteleostei</taxon>
        <taxon>Acanthomorphata</taxon>
        <taxon>Eupercaria</taxon>
        <taxon>Perciformes</taxon>
        <taxon>Cottioidei</taxon>
        <taxon>Cottales</taxon>
        <taxon>Cyclopteridae</taxon>
        <taxon>Cyclopterus</taxon>
    </lineage>
</organism>
<accession>A0A8C3AEH0</accession>
<reference evidence="1" key="2">
    <citation type="submission" date="2025-09" db="UniProtKB">
        <authorList>
            <consortium name="Ensembl"/>
        </authorList>
    </citation>
    <scope>IDENTIFICATION</scope>
</reference>
<dbReference type="PROSITE" id="PS51257">
    <property type="entry name" value="PROKAR_LIPOPROTEIN"/>
    <property type="match status" value="1"/>
</dbReference>
<name>A0A8C3AEH0_CYCLU</name>
<dbReference type="GeneTree" id="ENSGT01030000239217"/>
<keyword evidence="2" id="KW-1185">Reference proteome</keyword>
<evidence type="ECO:0000313" key="1">
    <source>
        <dbReference type="Ensembl" id="ENSCLMP00005040710.1"/>
    </source>
</evidence>